<dbReference type="AlphaFoldDB" id="C3YCA4"/>
<feature type="region of interest" description="Disordered" evidence="1">
    <location>
        <begin position="268"/>
        <end position="301"/>
    </location>
</feature>
<dbReference type="EMBL" id="GG666500">
    <property type="protein sequence ID" value="EEN62136.1"/>
    <property type="molecule type" value="Genomic_DNA"/>
</dbReference>
<dbReference type="InParanoid" id="C3YCA4"/>
<name>C3YCA4_BRAFL</name>
<accession>C3YCA4</accession>
<evidence type="ECO:0000256" key="1">
    <source>
        <dbReference type="SAM" id="MobiDB-lite"/>
    </source>
</evidence>
<gene>
    <name evidence="2" type="ORF">BRAFLDRAFT_88037</name>
</gene>
<sequence>MVRSDSLPDLRRTHREVPIDAISSRSLPADLHSIEPTYSEIPDHVAAAQRPLPEAPHTYWQIPDHLASAQRPLPHVPCTYDEIPDDVVLQVRRSASIHTVTRIHEVVKDDNVSCKSAPAALHSVESVYWKILNDDDDNDDDGPILPYAATAEISLSEVKKRRENAQPYRQNSQNQRSSTSRQIIALGLDRMVNTQRVTFYEQCPCGQYERANITSRNIFGDPTTDHDVRTYVNATDASGVPSVSHAVGSVLSTPSDTYWPWCVPTERPRSKPRRASLPALPDSHWSSAISREGPHNTPLRTPLTISPNTYWPWEYPRRWGSGNTPPRATLTTLPLPNTYWPWEI</sequence>
<proteinExistence type="predicted"/>
<organism>
    <name type="scientific">Branchiostoma floridae</name>
    <name type="common">Florida lancelet</name>
    <name type="synonym">Amphioxus</name>
    <dbReference type="NCBI Taxonomy" id="7739"/>
    <lineage>
        <taxon>Eukaryota</taxon>
        <taxon>Metazoa</taxon>
        <taxon>Chordata</taxon>
        <taxon>Cephalochordata</taxon>
        <taxon>Leptocardii</taxon>
        <taxon>Amphioxiformes</taxon>
        <taxon>Branchiostomatidae</taxon>
        <taxon>Branchiostoma</taxon>
    </lineage>
</organism>
<evidence type="ECO:0000313" key="2">
    <source>
        <dbReference type="EMBL" id="EEN62136.1"/>
    </source>
</evidence>
<reference evidence="2" key="1">
    <citation type="journal article" date="2008" name="Nature">
        <title>The amphioxus genome and the evolution of the chordate karyotype.</title>
        <authorList>
            <consortium name="US DOE Joint Genome Institute (JGI-PGF)"/>
            <person name="Putnam N.H."/>
            <person name="Butts T."/>
            <person name="Ferrier D.E.K."/>
            <person name="Furlong R.F."/>
            <person name="Hellsten U."/>
            <person name="Kawashima T."/>
            <person name="Robinson-Rechavi M."/>
            <person name="Shoguchi E."/>
            <person name="Terry A."/>
            <person name="Yu J.-K."/>
            <person name="Benito-Gutierrez E.L."/>
            <person name="Dubchak I."/>
            <person name="Garcia-Fernandez J."/>
            <person name="Gibson-Brown J.J."/>
            <person name="Grigoriev I.V."/>
            <person name="Horton A.C."/>
            <person name="de Jong P.J."/>
            <person name="Jurka J."/>
            <person name="Kapitonov V.V."/>
            <person name="Kohara Y."/>
            <person name="Kuroki Y."/>
            <person name="Lindquist E."/>
            <person name="Lucas S."/>
            <person name="Osoegawa K."/>
            <person name="Pennacchio L.A."/>
            <person name="Salamov A.A."/>
            <person name="Satou Y."/>
            <person name="Sauka-Spengler T."/>
            <person name="Schmutz J."/>
            <person name="Shin-I T."/>
            <person name="Toyoda A."/>
            <person name="Bronner-Fraser M."/>
            <person name="Fujiyama A."/>
            <person name="Holland L.Z."/>
            <person name="Holland P.W.H."/>
            <person name="Satoh N."/>
            <person name="Rokhsar D.S."/>
        </authorList>
    </citation>
    <scope>NUCLEOTIDE SEQUENCE [LARGE SCALE GENOMIC DNA]</scope>
    <source>
        <strain evidence="2">S238N-H82</strain>
        <tissue evidence="2">Testes</tissue>
    </source>
</reference>
<protein>
    <submittedName>
        <fullName evidence="2">Uncharacterized protein</fullName>
    </submittedName>
</protein>